<dbReference type="EC" id="2.7.11.30" evidence="3"/>
<keyword evidence="21" id="KW-1185">Reference proteome</keyword>
<name>A0A8R2B5T6_ACYPI</name>
<dbReference type="PANTHER" id="PTHR23255">
    <property type="entry name" value="TRANSFORMING GROWTH FACTOR-BETA RECEPTOR TYPE I AND II"/>
    <property type="match status" value="1"/>
</dbReference>
<feature type="region of interest" description="Disordered" evidence="15">
    <location>
        <begin position="214"/>
        <end position="255"/>
    </location>
</feature>
<evidence type="ECO:0000259" key="18">
    <source>
        <dbReference type="PROSITE" id="PS50011"/>
    </source>
</evidence>
<accession>A0A8R2B5T6</accession>
<organism evidence="20 21">
    <name type="scientific">Acyrthosiphon pisum</name>
    <name type="common">Pea aphid</name>
    <dbReference type="NCBI Taxonomy" id="7029"/>
    <lineage>
        <taxon>Eukaryota</taxon>
        <taxon>Metazoa</taxon>
        <taxon>Ecdysozoa</taxon>
        <taxon>Arthropoda</taxon>
        <taxon>Hexapoda</taxon>
        <taxon>Insecta</taxon>
        <taxon>Pterygota</taxon>
        <taxon>Neoptera</taxon>
        <taxon>Paraneoptera</taxon>
        <taxon>Hemiptera</taxon>
        <taxon>Sternorrhyncha</taxon>
        <taxon>Aphidomorpha</taxon>
        <taxon>Aphidoidea</taxon>
        <taxon>Aphididae</taxon>
        <taxon>Macrosiphini</taxon>
        <taxon>Acyrthosiphon</taxon>
    </lineage>
</organism>
<evidence type="ECO:0000256" key="15">
    <source>
        <dbReference type="SAM" id="MobiDB-lite"/>
    </source>
</evidence>
<evidence type="ECO:0000256" key="13">
    <source>
        <dbReference type="ARBA" id="ARBA00023170"/>
    </source>
</evidence>
<dbReference type="RefSeq" id="XP_008183066.1">
    <property type="nucleotide sequence ID" value="XM_008184844.2"/>
</dbReference>
<sequence length="888" mass="97378">MTAIVKLFRKEMVAMTVTLVLMLLVTTAAASVLPSEPVVTAEQGPAGQQKKLGGHMSAKDLYHSMEMGEQERLESLGGNADEEDDSEKDSGDSLLSMTGGGDDDNDIDQENLTDLLTCMSCSGELPAQWDERNAHLNEQSYCLSDGGQPMTQDNGNLDKVDEEINLCSGAVRCWKAKVRENGGVVRISRGCMGGGHGGGHRHSTRTKAELHPCMGAISNDSTTNNNDSSKQPRSMVWTSSHTYSSASAGQPQPPSYTIECCNGRDRCNDGPFPSLSGGSFSVIDDKGSLLAAVAWWRWSSISVAALLIVVVIVATFTLKKRKRRNRSSRRSKRRNRSTRHDDDGNSDDSDKKRPRHLSLSSMSSSLSSVVSSSSCCEGKKRSRRKQHNVTALTMVDLLKGVVVTNEKTAGDENTYGSSSNRPSYTIEYSPAAMTEFTVDDDVLPPPYQRRNDNLPKDFQEDTSGSGYGMPVLVQRTMAKQIQLGQLVGKGRYGEVWRATYWNGGHEHVAVKIFLSKDEPSWKRETEIYSTVLMRHDNILGFIGSDIMTSSNSYTQLLLITHYHEHGSLYDFLQTPAAVAAGATCNGYDIDRDRPPLTVDQMLNVLYTVACGLNHLHNQIHATQGKPGIAHRDIKSKNVLVKCAKTGACCVADFGMAVTSQDATLPIQLTAAAGTNQNTRVGTKRYMAPEVLDDSISTSIALALASASTTATVASLTSSTAESIAAADSSSPAYLCFRAYCRCDMYSYGLVMWEVLSRTLIASDVGQFTQQPNDNQQQPCTDNRYNPYVYRAPYQDRGVGWDPGFEDMRRVVCSADPEQNRPGVAAEWCADPIIKTVVLTMKECWSSRVNTRLESMRAKKTLAKLIEQYSATETERQRKSELEPVNNEN</sequence>
<keyword evidence="11 16" id="KW-1133">Transmembrane helix</keyword>
<proteinExistence type="inferred from homology"/>
<dbReference type="KEGG" id="api:100169150"/>
<dbReference type="PROSITE" id="PS00108">
    <property type="entry name" value="PROTEIN_KINASE_ST"/>
    <property type="match status" value="1"/>
</dbReference>
<keyword evidence="10 14" id="KW-0067">ATP-binding</keyword>
<dbReference type="PANTHER" id="PTHR23255:SF72">
    <property type="entry name" value="RECEPTOR PROTEIN SERINE_THREONINE KINASE"/>
    <property type="match status" value="1"/>
</dbReference>
<evidence type="ECO:0000256" key="3">
    <source>
        <dbReference type="ARBA" id="ARBA00012401"/>
    </source>
</evidence>
<evidence type="ECO:0000256" key="5">
    <source>
        <dbReference type="ARBA" id="ARBA00022679"/>
    </source>
</evidence>
<dbReference type="SMART" id="SM00220">
    <property type="entry name" value="S_TKc"/>
    <property type="match status" value="1"/>
</dbReference>
<evidence type="ECO:0000256" key="17">
    <source>
        <dbReference type="SAM" id="SignalP"/>
    </source>
</evidence>
<dbReference type="InterPro" id="IPR003605">
    <property type="entry name" value="GS_dom"/>
</dbReference>
<comment type="subcellular location">
    <subcellularLocation>
        <location evidence="1">Membrane</location>
        <topology evidence="1">Single-pass type I membrane protein</topology>
    </subcellularLocation>
</comment>
<reference evidence="20" key="2">
    <citation type="submission" date="2022-06" db="UniProtKB">
        <authorList>
            <consortium name="EnsemblMetazoa"/>
        </authorList>
    </citation>
    <scope>IDENTIFICATION</scope>
</reference>
<feature type="region of interest" description="Disordered" evidence="15">
    <location>
        <begin position="321"/>
        <end position="388"/>
    </location>
</feature>
<dbReference type="Pfam" id="PF07714">
    <property type="entry name" value="PK_Tyr_Ser-Thr"/>
    <property type="match status" value="1"/>
</dbReference>
<feature type="compositionally biased region" description="Basic and acidic residues" evidence="15">
    <location>
        <begin position="338"/>
        <end position="351"/>
    </location>
</feature>
<dbReference type="GO" id="GO:0005524">
    <property type="term" value="F:ATP binding"/>
    <property type="evidence" value="ECO:0007669"/>
    <property type="project" value="UniProtKB-UniRule"/>
</dbReference>
<dbReference type="InterPro" id="IPR000719">
    <property type="entry name" value="Prot_kinase_dom"/>
</dbReference>
<comment type="similarity">
    <text evidence="2">Belongs to the protein kinase superfamily. TKL Ser/Thr protein kinase family. TGFB receptor subfamily.</text>
</comment>
<dbReference type="PROSITE" id="PS00107">
    <property type="entry name" value="PROTEIN_KINASE_ATP"/>
    <property type="match status" value="1"/>
</dbReference>
<dbReference type="PROSITE" id="PS50011">
    <property type="entry name" value="PROTEIN_KINASE_DOM"/>
    <property type="match status" value="1"/>
</dbReference>
<dbReference type="Proteomes" id="UP000007819">
    <property type="component" value="Chromosome X"/>
</dbReference>
<keyword evidence="8 14" id="KW-0547">Nucleotide-binding</keyword>
<keyword evidence="6 16" id="KW-0812">Transmembrane</keyword>
<evidence type="ECO:0000256" key="2">
    <source>
        <dbReference type="ARBA" id="ARBA00009605"/>
    </source>
</evidence>
<protein>
    <recommendedName>
        <fullName evidence="3">receptor protein serine/threonine kinase</fullName>
        <ecNumber evidence="3">2.7.11.30</ecNumber>
    </recommendedName>
</protein>
<feature type="transmembrane region" description="Helical" evidence="16">
    <location>
        <begin position="295"/>
        <end position="318"/>
    </location>
</feature>
<evidence type="ECO:0000259" key="19">
    <source>
        <dbReference type="PROSITE" id="PS51256"/>
    </source>
</evidence>
<reference evidence="21" key="1">
    <citation type="submission" date="2010-06" db="EMBL/GenBank/DDBJ databases">
        <authorList>
            <person name="Jiang H."/>
            <person name="Abraham K."/>
            <person name="Ali S."/>
            <person name="Alsbrooks S.L."/>
            <person name="Anim B.N."/>
            <person name="Anosike U.S."/>
            <person name="Attaway T."/>
            <person name="Bandaranaike D.P."/>
            <person name="Battles P.K."/>
            <person name="Bell S.N."/>
            <person name="Bell A.V."/>
            <person name="Beltran B."/>
            <person name="Bickham C."/>
            <person name="Bustamante Y."/>
            <person name="Caleb T."/>
            <person name="Canada A."/>
            <person name="Cardenas V."/>
            <person name="Carter K."/>
            <person name="Chacko J."/>
            <person name="Chandrabose M.N."/>
            <person name="Chavez D."/>
            <person name="Chavez A."/>
            <person name="Chen L."/>
            <person name="Chu H.-S."/>
            <person name="Claassen K.J."/>
            <person name="Cockrell R."/>
            <person name="Collins M."/>
            <person name="Cooper J.A."/>
            <person name="Cree A."/>
            <person name="Curry S.M."/>
            <person name="Da Y."/>
            <person name="Dao M.D."/>
            <person name="Das B."/>
            <person name="Davila M.-L."/>
            <person name="Davy-Carroll L."/>
            <person name="Denson S."/>
            <person name="Dinh H."/>
            <person name="Ebong V.E."/>
            <person name="Edwards J.R."/>
            <person name="Egan A."/>
            <person name="El-Daye J."/>
            <person name="Escobedo L."/>
            <person name="Fernandez S."/>
            <person name="Fernando P.R."/>
            <person name="Flagg N."/>
            <person name="Forbes L.D."/>
            <person name="Fowler R.G."/>
            <person name="Fu Q."/>
            <person name="Gabisi R.A."/>
            <person name="Ganer J."/>
            <person name="Garbino Pronczuk A."/>
            <person name="Garcia R.M."/>
            <person name="Garner T."/>
            <person name="Garrett T.E."/>
            <person name="Gonzalez D.A."/>
            <person name="Hamid H."/>
            <person name="Hawkins E.S."/>
            <person name="Hirani K."/>
            <person name="Hogues M.E."/>
            <person name="Hollins B."/>
            <person name="Hsiao C.-H."/>
            <person name="Jabil R."/>
            <person name="James M.L."/>
            <person name="Jhangiani S.N."/>
            <person name="Johnson B."/>
            <person name="Johnson Q."/>
            <person name="Joshi V."/>
            <person name="Kalu J.B."/>
            <person name="Kam C."/>
            <person name="Kashfia A."/>
            <person name="Keebler J."/>
            <person name="Kisamo H."/>
            <person name="Kovar C.L."/>
            <person name="Lago L.A."/>
            <person name="Lai C.-Y."/>
            <person name="Laidlaw J."/>
            <person name="Lara F."/>
            <person name="Le T.-K."/>
            <person name="Lee S.L."/>
            <person name="Legall F.H."/>
            <person name="Lemon S.J."/>
            <person name="Lewis L.R."/>
            <person name="Li B."/>
            <person name="Liu Y."/>
            <person name="Liu Y.-S."/>
            <person name="Lopez J."/>
            <person name="Lozado R.J."/>
            <person name="Lu J."/>
            <person name="Madu R.C."/>
            <person name="Maheshwari M."/>
            <person name="Maheshwari R."/>
            <person name="Malloy K."/>
            <person name="Martinez E."/>
            <person name="Mathew T."/>
            <person name="Mercado I.C."/>
            <person name="Mercado C."/>
            <person name="Meyer B."/>
            <person name="Montgomery K."/>
            <person name="Morgan M.B."/>
            <person name="Munidasa M."/>
            <person name="Nazareth L.V."/>
            <person name="Nelson J."/>
            <person name="Ng B.M."/>
            <person name="Nguyen N.B."/>
            <person name="Nguyen P.Q."/>
            <person name="Nguyen T."/>
            <person name="Obregon M."/>
            <person name="Okwuonu G.O."/>
            <person name="Onwere C.G."/>
            <person name="Orozco G."/>
            <person name="Parra A."/>
            <person name="Patel S."/>
            <person name="Patil S."/>
            <person name="Perez A."/>
            <person name="Perez Y."/>
            <person name="Pham C."/>
            <person name="Primus E.L."/>
            <person name="Pu L.-L."/>
            <person name="Puazo M."/>
            <person name="Qin X."/>
            <person name="Quiroz J.B."/>
            <person name="Reese J."/>
            <person name="Richards S."/>
            <person name="Rives C.M."/>
            <person name="Robberts R."/>
            <person name="Ruiz S.J."/>
            <person name="Ruiz M.J."/>
            <person name="Santibanez J."/>
            <person name="Schneider B.W."/>
            <person name="Sisson I."/>
            <person name="Smith M."/>
            <person name="Sodergren E."/>
            <person name="Song X.-Z."/>
            <person name="Song B.B."/>
            <person name="Summersgill H."/>
            <person name="Thelus R."/>
            <person name="Thornton R.D."/>
            <person name="Trejos Z.Y."/>
            <person name="Usmani K."/>
            <person name="Vattathil S."/>
            <person name="Villasana D."/>
            <person name="Walker D.L."/>
            <person name="Wang S."/>
            <person name="Wang K."/>
            <person name="White C.S."/>
            <person name="Williams A.C."/>
            <person name="Williamson J."/>
            <person name="Wilson K."/>
            <person name="Woghiren I.O."/>
            <person name="Woodworth J.R."/>
            <person name="Worley K.C."/>
            <person name="Wright R.A."/>
            <person name="Wu W."/>
            <person name="Young L."/>
            <person name="Zhang L."/>
            <person name="Zhang J."/>
            <person name="Zhu Y."/>
            <person name="Muzny D.M."/>
            <person name="Weinstock G."/>
            <person name="Gibbs R.A."/>
        </authorList>
    </citation>
    <scope>NUCLEOTIDE SEQUENCE [LARGE SCALE GENOMIC DNA]</scope>
    <source>
        <strain evidence="21">LSR1</strain>
    </source>
</reference>
<evidence type="ECO:0000256" key="11">
    <source>
        <dbReference type="ARBA" id="ARBA00022989"/>
    </source>
</evidence>
<dbReference type="InterPro" id="IPR001245">
    <property type="entry name" value="Ser-Thr/Tyr_kinase_cat_dom"/>
</dbReference>
<dbReference type="InterPro" id="IPR011009">
    <property type="entry name" value="Kinase-like_dom_sf"/>
</dbReference>
<dbReference type="SUPFAM" id="SSF56112">
    <property type="entry name" value="Protein kinase-like (PK-like)"/>
    <property type="match status" value="1"/>
</dbReference>
<dbReference type="GO" id="GO:0006950">
    <property type="term" value="P:response to stress"/>
    <property type="evidence" value="ECO:0007669"/>
    <property type="project" value="UniProtKB-ARBA"/>
</dbReference>
<dbReference type="OrthoDB" id="676979at2759"/>
<evidence type="ECO:0000256" key="4">
    <source>
        <dbReference type="ARBA" id="ARBA00022527"/>
    </source>
</evidence>
<dbReference type="PROSITE" id="PS51256">
    <property type="entry name" value="GS"/>
    <property type="match status" value="1"/>
</dbReference>
<dbReference type="GO" id="GO:0004675">
    <property type="term" value="F:transmembrane receptor protein serine/threonine kinase activity"/>
    <property type="evidence" value="ECO:0007669"/>
    <property type="project" value="UniProtKB-EC"/>
</dbReference>
<dbReference type="InterPro" id="IPR008271">
    <property type="entry name" value="Ser/Thr_kinase_AS"/>
</dbReference>
<feature type="signal peptide" evidence="17">
    <location>
        <begin position="1"/>
        <end position="30"/>
    </location>
</feature>
<dbReference type="GO" id="GO:0043235">
    <property type="term" value="C:receptor complex"/>
    <property type="evidence" value="ECO:0007669"/>
    <property type="project" value="TreeGrafter"/>
</dbReference>
<evidence type="ECO:0000256" key="8">
    <source>
        <dbReference type="ARBA" id="ARBA00022741"/>
    </source>
</evidence>
<keyword evidence="4" id="KW-0723">Serine/threonine-protein kinase</keyword>
<evidence type="ECO:0000256" key="16">
    <source>
        <dbReference type="SAM" id="Phobius"/>
    </source>
</evidence>
<dbReference type="AlphaFoldDB" id="A0A8R2B5T6"/>
<feature type="binding site" evidence="14">
    <location>
        <position position="511"/>
    </location>
    <ligand>
        <name>ATP</name>
        <dbReference type="ChEBI" id="CHEBI:30616"/>
    </ligand>
</feature>
<evidence type="ECO:0000256" key="9">
    <source>
        <dbReference type="ARBA" id="ARBA00022777"/>
    </source>
</evidence>
<dbReference type="Gene3D" id="3.30.200.20">
    <property type="entry name" value="Phosphorylase Kinase, domain 1"/>
    <property type="match status" value="1"/>
</dbReference>
<evidence type="ECO:0000313" key="21">
    <source>
        <dbReference type="Proteomes" id="UP000007819"/>
    </source>
</evidence>
<dbReference type="SMART" id="SM00467">
    <property type="entry name" value="GS"/>
    <property type="match status" value="1"/>
</dbReference>
<feature type="domain" description="Protein kinase" evidence="18">
    <location>
        <begin position="481"/>
        <end position="865"/>
    </location>
</feature>
<keyword evidence="5" id="KW-0808">Transferase</keyword>
<evidence type="ECO:0000256" key="6">
    <source>
        <dbReference type="ARBA" id="ARBA00022692"/>
    </source>
</evidence>
<keyword evidence="9" id="KW-0418">Kinase</keyword>
<keyword evidence="12 16" id="KW-0472">Membrane</keyword>
<dbReference type="Gene3D" id="1.10.510.10">
    <property type="entry name" value="Transferase(Phosphotransferase) domain 1"/>
    <property type="match status" value="1"/>
</dbReference>
<feature type="chain" id="PRO_5042775201" description="receptor protein serine/threonine kinase" evidence="17">
    <location>
        <begin position="31"/>
        <end position="888"/>
    </location>
</feature>
<dbReference type="Pfam" id="PF08515">
    <property type="entry name" value="TGF_beta_GS"/>
    <property type="match status" value="1"/>
</dbReference>
<evidence type="ECO:0000313" key="20">
    <source>
        <dbReference type="EnsemblMetazoa" id="XP_008183066.1"/>
    </source>
</evidence>
<dbReference type="InterPro" id="IPR017441">
    <property type="entry name" value="Protein_kinase_ATP_BS"/>
</dbReference>
<dbReference type="GO" id="GO:0071363">
    <property type="term" value="P:cellular response to growth factor stimulus"/>
    <property type="evidence" value="ECO:0007669"/>
    <property type="project" value="TreeGrafter"/>
</dbReference>
<feature type="compositionally biased region" description="Low complexity" evidence="15">
    <location>
        <begin position="218"/>
        <end position="229"/>
    </location>
</feature>
<keyword evidence="7 17" id="KW-0732">Signal</keyword>
<dbReference type="GeneID" id="100169150"/>
<evidence type="ECO:0000256" key="14">
    <source>
        <dbReference type="PROSITE-ProRule" id="PRU10141"/>
    </source>
</evidence>
<evidence type="ECO:0000256" key="1">
    <source>
        <dbReference type="ARBA" id="ARBA00004479"/>
    </source>
</evidence>
<evidence type="ECO:0000256" key="10">
    <source>
        <dbReference type="ARBA" id="ARBA00022840"/>
    </source>
</evidence>
<keyword evidence="13" id="KW-0675">Receptor</keyword>
<feature type="domain" description="GS" evidence="19">
    <location>
        <begin position="424"/>
        <end position="480"/>
    </location>
</feature>
<evidence type="ECO:0000256" key="7">
    <source>
        <dbReference type="ARBA" id="ARBA00022729"/>
    </source>
</evidence>
<feature type="compositionally biased region" description="Basic residues" evidence="15">
    <location>
        <begin position="321"/>
        <end position="337"/>
    </location>
</feature>
<dbReference type="InterPro" id="IPR000333">
    <property type="entry name" value="TGFB_receptor"/>
</dbReference>
<feature type="region of interest" description="Disordered" evidence="15">
    <location>
        <begin position="71"/>
        <end position="108"/>
    </location>
</feature>
<evidence type="ECO:0000256" key="12">
    <source>
        <dbReference type="ARBA" id="ARBA00023136"/>
    </source>
</evidence>
<feature type="compositionally biased region" description="Low complexity" evidence="15">
    <location>
        <begin position="357"/>
        <end position="374"/>
    </location>
</feature>
<dbReference type="EnsemblMetazoa" id="XM_008184844.3">
    <property type="protein sequence ID" value="XP_008183066.1"/>
    <property type="gene ID" value="LOC100169150"/>
</dbReference>
<dbReference type="GO" id="GO:0005886">
    <property type="term" value="C:plasma membrane"/>
    <property type="evidence" value="ECO:0007669"/>
    <property type="project" value="TreeGrafter"/>
</dbReference>
<dbReference type="RefSeq" id="XP_008183067.1">
    <property type="nucleotide sequence ID" value="XM_008184845.2"/>
</dbReference>
<dbReference type="EnsemblMetazoa" id="XM_008184845.2">
    <property type="protein sequence ID" value="XP_008183067.1"/>
    <property type="gene ID" value="LOC100169150"/>
</dbReference>